<evidence type="ECO:0000256" key="4">
    <source>
        <dbReference type="ARBA" id="ARBA00007372"/>
    </source>
</evidence>
<dbReference type="EMBL" id="MNUE01000041">
    <property type="protein sequence ID" value="OJD32064.1"/>
    <property type="molecule type" value="Genomic_DNA"/>
</dbReference>
<comment type="function">
    <text evidence="1">Accessory subunit of the mitochondrial membrane respiratory chain NADH dehydrogenase (Complex I), that is believed not to be involved in catalysis. Complex I functions in the transfer of electrons from NADH to the respiratory chain. The immediate electron acceptor for the enzyme is believed to be ubiquinone.</text>
</comment>
<keyword evidence="19" id="KW-1185">Reference proteome</keyword>
<evidence type="ECO:0000256" key="5">
    <source>
        <dbReference type="ARBA" id="ARBA00011261"/>
    </source>
</evidence>
<evidence type="ECO:0000256" key="11">
    <source>
        <dbReference type="ARBA" id="ARBA00023128"/>
    </source>
</evidence>
<dbReference type="InterPro" id="IPR019342">
    <property type="entry name" value="NADH_UbQ_OxRdtase_FeS-su5"/>
</dbReference>
<evidence type="ECO:0000256" key="8">
    <source>
        <dbReference type="ARBA" id="ARBA00022660"/>
    </source>
</evidence>
<keyword evidence="10" id="KW-0249">Electron transport</keyword>
<dbReference type="OrthoDB" id="9992197at2759"/>
<dbReference type="PANTHER" id="PTHR15224">
    <property type="entry name" value="NADH DEHYDROGENASE [UBIQUINONE] IRON-SULFUR PROTEIN 5"/>
    <property type="match status" value="1"/>
</dbReference>
<keyword evidence="18" id="KW-0830">Ubiquinone</keyword>
<dbReference type="AlphaFoldDB" id="A0A1J9QUE4"/>
<evidence type="ECO:0000256" key="3">
    <source>
        <dbReference type="ARBA" id="ARBA00004637"/>
    </source>
</evidence>
<comment type="similarity">
    <text evidence="4">Belongs to the complex I NDUFS5 subunit family.</text>
</comment>
<feature type="disulfide bond" evidence="16">
    <location>
        <begin position="54"/>
        <end position="90"/>
    </location>
</feature>
<dbReference type="Proteomes" id="UP000183809">
    <property type="component" value="Unassembled WGS sequence"/>
</dbReference>
<evidence type="ECO:0000256" key="17">
    <source>
        <dbReference type="SAM" id="MobiDB-lite"/>
    </source>
</evidence>
<evidence type="ECO:0000256" key="2">
    <source>
        <dbReference type="ARBA" id="ARBA00004569"/>
    </source>
</evidence>
<dbReference type="GO" id="GO:0005743">
    <property type="term" value="C:mitochondrial inner membrane"/>
    <property type="evidence" value="ECO:0007669"/>
    <property type="project" value="UniProtKB-SubCell"/>
</dbReference>
<protein>
    <recommendedName>
        <fullName evidence="6">NADH dehydrogenase [ubiquinone] iron-sulfur protein 5</fullName>
    </recommendedName>
    <alternativeName>
        <fullName evidence="14">Complex I-15 kDa</fullName>
    </alternativeName>
    <alternativeName>
        <fullName evidence="15">NADH-ubiquinone oxidoreductase 15 kDa subunit</fullName>
    </alternativeName>
</protein>
<gene>
    <name evidence="18" type="ORF">BKCO1_4100055</name>
</gene>
<dbReference type="GeneID" id="31016079"/>
<evidence type="ECO:0000256" key="10">
    <source>
        <dbReference type="ARBA" id="ARBA00022982"/>
    </source>
</evidence>
<evidence type="ECO:0000256" key="1">
    <source>
        <dbReference type="ARBA" id="ARBA00003195"/>
    </source>
</evidence>
<dbReference type="CDD" id="cd24141">
    <property type="entry name" value="NDUFS5-like"/>
    <property type="match status" value="1"/>
</dbReference>
<evidence type="ECO:0000256" key="13">
    <source>
        <dbReference type="ARBA" id="ARBA00023157"/>
    </source>
</evidence>
<evidence type="ECO:0000256" key="6">
    <source>
        <dbReference type="ARBA" id="ARBA00013482"/>
    </source>
</evidence>
<feature type="region of interest" description="Disordered" evidence="17">
    <location>
        <begin position="113"/>
        <end position="140"/>
    </location>
</feature>
<accession>A0A1J9QUE4</accession>
<feature type="disulfide bond" evidence="16">
    <location>
        <begin position="64"/>
        <end position="80"/>
    </location>
</feature>
<keyword evidence="9" id="KW-0999">Mitochondrion inner membrane</keyword>
<dbReference type="GO" id="GO:0005758">
    <property type="term" value="C:mitochondrial intermembrane space"/>
    <property type="evidence" value="ECO:0007669"/>
    <property type="project" value="UniProtKB-SubCell"/>
</dbReference>
<dbReference type="STRING" id="236234.A0A1J9QUE4"/>
<evidence type="ECO:0000256" key="16">
    <source>
        <dbReference type="PIRSR" id="PIRSR619342-50"/>
    </source>
</evidence>
<keyword evidence="11" id="KW-0496">Mitochondrion</keyword>
<evidence type="ECO:0000256" key="15">
    <source>
        <dbReference type="ARBA" id="ARBA00032739"/>
    </source>
</evidence>
<evidence type="ECO:0000313" key="18">
    <source>
        <dbReference type="EMBL" id="OJD32064.1"/>
    </source>
</evidence>
<reference evidence="18 19" key="1">
    <citation type="submission" date="2016-10" db="EMBL/GenBank/DDBJ databases">
        <title>Proteomics and genomics reveal pathogen-plant mechanisms compatible with a hemibiotrophic lifestyle of Diplodia corticola.</title>
        <authorList>
            <person name="Fernandes I."/>
            <person name="De Jonge R."/>
            <person name="Van De Peer Y."/>
            <person name="Devreese B."/>
            <person name="Alves A."/>
            <person name="Esteves A.C."/>
        </authorList>
    </citation>
    <scope>NUCLEOTIDE SEQUENCE [LARGE SCALE GENOMIC DNA]</scope>
    <source>
        <strain evidence="18 19">CBS 112549</strain>
    </source>
</reference>
<evidence type="ECO:0000256" key="7">
    <source>
        <dbReference type="ARBA" id="ARBA00022448"/>
    </source>
</evidence>
<sequence length="154" mass="16747">MASGFGLNGAPFPSLTHLRPTPSIPRARTPLDPRPVFGHDADAPSFSITGPSRCFPFWQEVLACYVTNSSAENKDGKSKCLATLDDYYECLHHKKEHAKTFAMQAALRRAEAQGIGREGERKPEDVKTLGLLPGGPEEKNLKTGIIPAKGPSLY</sequence>
<dbReference type="PANTHER" id="PTHR15224:SF1">
    <property type="entry name" value="NADH DEHYDROGENASE [UBIQUINONE] IRON-SULFUR PROTEIN 5"/>
    <property type="match status" value="1"/>
</dbReference>
<dbReference type="GO" id="GO:0032981">
    <property type="term" value="P:mitochondrial respiratory chain complex I assembly"/>
    <property type="evidence" value="ECO:0007669"/>
    <property type="project" value="TreeGrafter"/>
</dbReference>
<comment type="subunit">
    <text evidence="5">Mammalian complex I is composed of 45 different subunits. This is a component of the iron-sulfur (IP) fragment of the enzyme.</text>
</comment>
<proteinExistence type="inferred from homology"/>
<evidence type="ECO:0000256" key="14">
    <source>
        <dbReference type="ARBA" id="ARBA00031222"/>
    </source>
</evidence>
<evidence type="ECO:0000256" key="12">
    <source>
        <dbReference type="ARBA" id="ARBA00023136"/>
    </source>
</evidence>
<comment type="caution">
    <text evidence="18">The sequence shown here is derived from an EMBL/GenBank/DDBJ whole genome shotgun (WGS) entry which is preliminary data.</text>
</comment>
<dbReference type="RefSeq" id="XP_020128324.1">
    <property type="nucleotide sequence ID" value="XM_020275818.1"/>
</dbReference>
<keyword evidence="8" id="KW-0679">Respiratory chain</keyword>
<keyword evidence="12" id="KW-0472">Membrane</keyword>
<organism evidence="18 19">
    <name type="scientific">Diplodia corticola</name>
    <dbReference type="NCBI Taxonomy" id="236234"/>
    <lineage>
        <taxon>Eukaryota</taxon>
        <taxon>Fungi</taxon>
        <taxon>Dikarya</taxon>
        <taxon>Ascomycota</taxon>
        <taxon>Pezizomycotina</taxon>
        <taxon>Dothideomycetes</taxon>
        <taxon>Dothideomycetes incertae sedis</taxon>
        <taxon>Botryosphaeriales</taxon>
        <taxon>Botryosphaeriaceae</taxon>
        <taxon>Diplodia</taxon>
    </lineage>
</organism>
<feature type="compositionally biased region" description="Basic and acidic residues" evidence="17">
    <location>
        <begin position="117"/>
        <end position="127"/>
    </location>
</feature>
<keyword evidence="13 16" id="KW-1015">Disulfide bond</keyword>
<evidence type="ECO:0000313" key="19">
    <source>
        <dbReference type="Proteomes" id="UP000183809"/>
    </source>
</evidence>
<name>A0A1J9QUE4_9PEZI</name>
<evidence type="ECO:0000256" key="9">
    <source>
        <dbReference type="ARBA" id="ARBA00022792"/>
    </source>
</evidence>
<comment type="subcellular location">
    <subcellularLocation>
        <location evidence="3">Mitochondrion inner membrane</location>
        <topology evidence="3">Peripheral membrane protein</topology>
    </subcellularLocation>
    <subcellularLocation>
        <location evidence="2">Mitochondrion intermembrane space</location>
    </subcellularLocation>
</comment>
<keyword evidence="7" id="KW-0813">Transport</keyword>